<dbReference type="GO" id="GO:0009555">
    <property type="term" value="P:pollen development"/>
    <property type="evidence" value="ECO:0007669"/>
    <property type="project" value="UniProtKB-ARBA"/>
</dbReference>
<feature type="region of interest" description="Disordered" evidence="20">
    <location>
        <begin position="697"/>
        <end position="746"/>
    </location>
</feature>
<reference evidence="23" key="1">
    <citation type="submission" date="2022-08" db="EMBL/GenBank/DDBJ databases">
        <authorList>
            <person name="Gutierrez-Valencia J."/>
        </authorList>
    </citation>
    <scope>NUCLEOTIDE SEQUENCE</scope>
</reference>
<dbReference type="SUPFAM" id="SSF52029">
    <property type="entry name" value="GroEL apical domain-like"/>
    <property type="match status" value="1"/>
</dbReference>
<dbReference type="InterPro" id="IPR027484">
    <property type="entry name" value="PInositol-4-P-5-kinase_N"/>
</dbReference>
<dbReference type="SUPFAM" id="SSF57903">
    <property type="entry name" value="FYVE/PHD zinc finger"/>
    <property type="match status" value="1"/>
</dbReference>
<evidence type="ECO:0000256" key="14">
    <source>
        <dbReference type="ARBA" id="ARBA00057940"/>
    </source>
</evidence>
<dbReference type="GO" id="GO:0008270">
    <property type="term" value="F:zinc ion binding"/>
    <property type="evidence" value="ECO:0007669"/>
    <property type="project" value="UniProtKB-KW"/>
</dbReference>
<evidence type="ECO:0000256" key="19">
    <source>
        <dbReference type="PROSITE-ProRule" id="PRU00781"/>
    </source>
</evidence>
<dbReference type="Gene3D" id="3.30.800.10">
    <property type="entry name" value="Phosphatidylinositol Phosphate Kinase II Beta"/>
    <property type="match status" value="1"/>
</dbReference>
<dbReference type="SUPFAM" id="SSF56104">
    <property type="entry name" value="SAICAR synthase-like"/>
    <property type="match status" value="1"/>
</dbReference>
<keyword evidence="5 19" id="KW-0547">Nucleotide-binding</keyword>
<dbReference type="InterPro" id="IPR027409">
    <property type="entry name" value="GroEL-like_apical_dom_sf"/>
</dbReference>
<dbReference type="EMBL" id="CAMGYJ010000005">
    <property type="protein sequence ID" value="CAI0418871.1"/>
    <property type="molecule type" value="Genomic_DNA"/>
</dbReference>
<gene>
    <name evidence="23" type="ORF">LITE_LOCUS17783</name>
</gene>
<evidence type="ECO:0000259" key="22">
    <source>
        <dbReference type="PROSITE" id="PS51455"/>
    </source>
</evidence>
<evidence type="ECO:0000256" key="2">
    <source>
        <dbReference type="ARBA" id="ARBA00012009"/>
    </source>
</evidence>
<evidence type="ECO:0000256" key="17">
    <source>
        <dbReference type="ARBA" id="ARBA00081348"/>
    </source>
</evidence>
<dbReference type="Pfam" id="PF01363">
    <property type="entry name" value="FYVE"/>
    <property type="match status" value="1"/>
</dbReference>
<protein>
    <recommendedName>
        <fullName evidence="2">1-phosphatidylinositol-3-phosphate 5-kinase</fullName>
        <ecNumber evidence="2">2.7.1.150</ecNumber>
    </recommendedName>
    <alternativeName>
        <fullName evidence="16">FYVE finger-containing phosphoinositide kinase</fullName>
    </alternativeName>
    <alternativeName>
        <fullName evidence="17">PIKfyve</fullName>
    </alternativeName>
    <alternativeName>
        <fullName evidence="15">Phosphatidylinositol 3-phosphate 5-kinase type III</fullName>
    </alternativeName>
</protein>
<evidence type="ECO:0000259" key="21">
    <source>
        <dbReference type="PROSITE" id="PS50178"/>
    </source>
</evidence>
<accession>A0AAV0KD69</accession>
<dbReference type="GO" id="GO:0000285">
    <property type="term" value="F:1-phosphatidylinositol-3-phosphate 5-kinase activity"/>
    <property type="evidence" value="ECO:0007669"/>
    <property type="project" value="UniProtKB-EC"/>
</dbReference>
<dbReference type="PROSITE" id="PS50178">
    <property type="entry name" value="ZF_FYVE"/>
    <property type="match status" value="1"/>
</dbReference>
<feature type="region of interest" description="Disordered" evidence="20">
    <location>
        <begin position="1063"/>
        <end position="1082"/>
    </location>
</feature>
<evidence type="ECO:0000256" key="3">
    <source>
        <dbReference type="ARBA" id="ARBA00022679"/>
    </source>
</evidence>
<evidence type="ECO:0000256" key="18">
    <source>
        <dbReference type="PROSITE-ProRule" id="PRU00091"/>
    </source>
</evidence>
<evidence type="ECO:0000256" key="12">
    <source>
        <dbReference type="ARBA" id="ARBA00023136"/>
    </source>
</evidence>
<feature type="compositionally biased region" description="Polar residues" evidence="20">
    <location>
        <begin position="702"/>
        <end position="711"/>
    </location>
</feature>
<evidence type="ECO:0000256" key="5">
    <source>
        <dbReference type="ARBA" id="ARBA00022741"/>
    </source>
</evidence>
<dbReference type="Pfam" id="PF00118">
    <property type="entry name" value="Cpn60_TCP1"/>
    <property type="match status" value="1"/>
</dbReference>
<dbReference type="PANTHER" id="PTHR45748">
    <property type="entry name" value="1-PHOSPHATIDYLINOSITOL 3-PHOSPHATE 5-KINASE-RELATED"/>
    <property type="match status" value="1"/>
</dbReference>
<comment type="subcellular location">
    <subcellularLocation>
        <location evidence="1">Endosome membrane</location>
        <topology evidence="1">Peripheral membrane protein</topology>
    </subcellularLocation>
</comment>
<keyword evidence="24" id="KW-1185">Reference proteome</keyword>
<evidence type="ECO:0000256" key="6">
    <source>
        <dbReference type="ARBA" id="ARBA00022753"/>
    </source>
</evidence>
<feature type="region of interest" description="Disordered" evidence="20">
    <location>
        <begin position="357"/>
        <end position="378"/>
    </location>
</feature>
<evidence type="ECO:0000256" key="1">
    <source>
        <dbReference type="ARBA" id="ARBA00004481"/>
    </source>
</evidence>
<dbReference type="InterPro" id="IPR013083">
    <property type="entry name" value="Znf_RING/FYVE/PHD"/>
</dbReference>
<feature type="domain" description="PIPK" evidence="22">
    <location>
        <begin position="1334"/>
        <end position="1659"/>
    </location>
</feature>
<dbReference type="SMART" id="SM00330">
    <property type="entry name" value="PIPKc"/>
    <property type="match status" value="1"/>
</dbReference>
<feature type="region of interest" description="Disordered" evidence="20">
    <location>
        <begin position="1196"/>
        <end position="1221"/>
    </location>
</feature>
<evidence type="ECO:0000256" key="4">
    <source>
        <dbReference type="ARBA" id="ARBA00022723"/>
    </source>
</evidence>
<dbReference type="PANTHER" id="PTHR45748:SF7">
    <property type="entry name" value="1-PHOSPHATIDYLINOSITOL 3-PHOSPHATE 5-KINASE-RELATED"/>
    <property type="match status" value="1"/>
</dbReference>
<dbReference type="FunFam" id="3.30.810.10:FF:000001">
    <property type="entry name" value="1-phosphatidylinositol 3-phosphate 5-kinase FAB1"/>
    <property type="match status" value="1"/>
</dbReference>
<dbReference type="InterPro" id="IPR002423">
    <property type="entry name" value="Cpn60/GroEL/TCP-1"/>
</dbReference>
<name>A0AAV0KD69_9ROSI</name>
<dbReference type="FunFam" id="3.50.7.10:FF:000007">
    <property type="entry name" value="1-phosphatidylinositol 3-phosphate 5-kinase isoform X1"/>
    <property type="match status" value="1"/>
</dbReference>
<dbReference type="InterPro" id="IPR017455">
    <property type="entry name" value="Znf_FYVE-rel"/>
</dbReference>
<dbReference type="Proteomes" id="UP001154282">
    <property type="component" value="Unassembled WGS sequence"/>
</dbReference>
<evidence type="ECO:0000256" key="11">
    <source>
        <dbReference type="ARBA" id="ARBA00023054"/>
    </source>
</evidence>
<evidence type="ECO:0000256" key="13">
    <source>
        <dbReference type="ARBA" id="ARBA00023464"/>
    </source>
</evidence>
<keyword evidence="10 19" id="KW-0067">ATP-binding</keyword>
<dbReference type="InterPro" id="IPR002498">
    <property type="entry name" value="PInositol-4-P-4/5-kinase_core"/>
</dbReference>
<evidence type="ECO:0000256" key="10">
    <source>
        <dbReference type="ARBA" id="ARBA00022840"/>
    </source>
</evidence>
<dbReference type="InterPro" id="IPR044769">
    <property type="entry name" value="PIKfyve_PIPKc"/>
</dbReference>
<dbReference type="GO" id="GO:0010008">
    <property type="term" value="C:endosome membrane"/>
    <property type="evidence" value="ECO:0007669"/>
    <property type="project" value="UniProtKB-SubCell"/>
</dbReference>
<feature type="region of interest" description="Disordered" evidence="20">
    <location>
        <begin position="1672"/>
        <end position="1692"/>
    </location>
</feature>
<evidence type="ECO:0000256" key="9">
    <source>
        <dbReference type="ARBA" id="ARBA00022833"/>
    </source>
</evidence>
<dbReference type="GO" id="GO:0005524">
    <property type="term" value="F:ATP binding"/>
    <property type="evidence" value="ECO:0007669"/>
    <property type="project" value="UniProtKB-UniRule"/>
</dbReference>
<comment type="caution">
    <text evidence="23">The sequence shown here is derived from an EMBL/GenBank/DDBJ whole genome shotgun (WGS) entry which is preliminary data.</text>
</comment>
<keyword evidence="4" id="KW-0479">Metal-binding</keyword>
<evidence type="ECO:0000256" key="8">
    <source>
        <dbReference type="ARBA" id="ARBA00022777"/>
    </source>
</evidence>
<evidence type="ECO:0000313" key="24">
    <source>
        <dbReference type="Proteomes" id="UP001154282"/>
    </source>
</evidence>
<dbReference type="GO" id="GO:0046854">
    <property type="term" value="P:phosphatidylinositol phosphate biosynthetic process"/>
    <property type="evidence" value="ECO:0007669"/>
    <property type="project" value="TreeGrafter"/>
</dbReference>
<feature type="region of interest" description="Disordered" evidence="20">
    <location>
        <begin position="112"/>
        <end position="180"/>
    </location>
</feature>
<feature type="domain" description="FYVE-type" evidence="21">
    <location>
        <begin position="36"/>
        <end position="105"/>
    </location>
</feature>
<dbReference type="Gene3D" id="3.30.810.10">
    <property type="entry name" value="2-Layer Sandwich"/>
    <property type="match status" value="1"/>
</dbReference>
<keyword evidence="9" id="KW-0862">Zinc</keyword>
<dbReference type="InterPro" id="IPR011011">
    <property type="entry name" value="Znf_FYVE_PHD"/>
</dbReference>
<dbReference type="Gene3D" id="3.30.40.10">
    <property type="entry name" value="Zinc/RING finger domain, C3HC4 (zinc finger)"/>
    <property type="match status" value="1"/>
</dbReference>
<feature type="compositionally biased region" description="Low complexity" evidence="20">
    <location>
        <begin position="114"/>
        <end position="143"/>
    </location>
</feature>
<dbReference type="FunFam" id="3.30.800.10:FF:000006">
    <property type="entry name" value="1-phosphatidylinositol-3-phosphate 5-kinase FAB1B"/>
    <property type="match status" value="1"/>
</dbReference>
<proteinExistence type="predicted"/>
<dbReference type="InterPro" id="IPR027483">
    <property type="entry name" value="PInositol-4-P-4/5-kinase_C_sf"/>
</dbReference>
<keyword evidence="12" id="KW-0472">Membrane</keyword>
<feature type="compositionally biased region" description="Polar residues" evidence="20">
    <location>
        <begin position="1683"/>
        <end position="1692"/>
    </location>
</feature>
<dbReference type="FunFam" id="3.30.40.10:FF:000384">
    <property type="entry name" value="1-phosphatidylinositol-3-phosphate 5-kinase FAB1B"/>
    <property type="match status" value="1"/>
</dbReference>
<feature type="region of interest" description="Disordered" evidence="20">
    <location>
        <begin position="1091"/>
        <end position="1133"/>
    </location>
</feature>
<comment type="subunit">
    <text evidence="13">Component of the PI(3,5)P2 regulatory complex at least composed of ATG18, SAC/FIG4, FAB1 and VAC14.</text>
</comment>
<keyword evidence="7 18" id="KW-0863">Zinc-finger</keyword>
<sequence>MDSPDKSFADIVGLFKSFVPWRTEPPTVSRDFWMPDQSCRVCYECDSQFTLINRRHHCRLCGRVFCAKCTSNSIPLPSSRGSRTTITREEWEKIRVCNYCFKQWQQNPTLDYGSHVPSQAPSSSMSAASLSRSNSSGTANSSSYTPGSMPYSIGPFQQGQGSMDADPCQASQTVTKFDDKQVEEEILGKSDDHVTEEAYEHSNGYFYMNSRSDDDDDEYSIYRSDSESQNFPQANGYYHQAQFDDPSNDDELQKAHLDGETIESKSLSTSPLNNSFLSHDLEGIHRLGERDEHYIDYDGEASSTMYPGEDDSAEPVDFENNGLLWLPPEPEDEEDEREAEFFDDDDDDVDVAGEWGRLRPSASFGSGEFSNRDRSSEDQKMAMKNVVDGHFRALIAQLLQVENVPLGDEGDKESWLEIITSLSWEAATLLKPDTSTGGGMDPGGYVKVKCLASGRRSESVMVKGVVCKKNVAHRRMTSKIEKPRLLILGGALEYQRVSNHLSSFDTLLQQEMDHLKMAVAKIDAHNPDVLLVEKSVSRFAQEYLLAKDISLVLNIKRPLLERIARCAGAQIVPSIDHLSSPKLGYCEIFHVQRFLEELGTAGQSGKKLVKTLMYFEGCPKPLGFTILLRGANGDELKKVKHVVQYGVFAAYHLALETSFLADEGASPELPFNSSITVALPDKLSSIERSISTVPGFSVPVSDKSQGPQHTTIVPPPVSSEVSSGLKDSNSNVEDRGPLKEDFPPSPSDHQSILVSLSSRCVWKGTVCERSHLFRIKYYGSFDKPLGRFLRDHLFDQSYTCRICEMPSEAHVHCYTHRQGTLTISVKKLPEFLLPGERDGKIWMWHRCLKCPRTNGFPPATRRVIMSDAAWGLSFGKFLELSFSNHAAASRVASCGHSLHRDCLRFYGFGKMVACFRYASINVLSVYLPPSKLDFSLGHQEWIQKEAAEVVDRAELLFSEILTALRRIAEKRHAAALHNGSTKPTESRRQIAELEALLQKEKAEFQDSLQKVVHKEAKKGQPAIDILEINRLRRQLLFQSYMWDHRLIYASNLNDNSCEDVLNVSPSGKGGKSPGSTGMNSVDLSSLRTNISDHHQQGPLDSVSNQSSPVDKVKEDPDVESNTDKEDSAKLASTVSMCDQYEGLESGGVVRRTLSEGQVPILANLSETLDAAWTGENHLGVGILKDNGLESLLSDSSTPVSGALDVDNHVDNNGTKGPDDAEESVSWLRMPFLNFYRSLNKNFLASSEKLDTLNEYNPVYVSSFRQLELKGGARLLLPVGVNDTVIPVYDDEPTSIISYALVSPEYHGQVTDELERMNYSGDYGSSSLNFSDSMASQSFHFAEDMSFDSHKSLGSIEDTTTLSTSASRCSLILDPLSYSKALHARVSFGDDGPIGKAKYSVTCYFAQRFAALRRMCCPNELDFVRSLSRCKKWGAQGGKSNVFFAKTLDDRFIIKQVTKTELESFIKFAPEYFKYLSESISSRSPTCLAKILGIYQVASKHLKSGKESKMDVLVMENLLFRRNVTRLYDLKGSSRSRYNPDSTGNNKVLLDQNLIEAMPTSPIFVGNKAKRLLERAVWNDTSFLASIDVMDYSLLVGLDEEKHELVLGIIDFMRQYTWDKHLETWVKASGILGGPKNSTPTVISPKQYKKRFRKAMTTYFLMVPDQWSPPSVLPPKSLSDVGEENTQGATSVE</sequence>
<evidence type="ECO:0000313" key="23">
    <source>
        <dbReference type="EMBL" id="CAI0418871.1"/>
    </source>
</evidence>
<evidence type="ECO:0000256" key="16">
    <source>
        <dbReference type="ARBA" id="ARBA00077675"/>
    </source>
</evidence>
<organism evidence="23 24">
    <name type="scientific">Linum tenue</name>
    <dbReference type="NCBI Taxonomy" id="586396"/>
    <lineage>
        <taxon>Eukaryota</taxon>
        <taxon>Viridiplantae</taxon>
        <taxon>Streptophyta</taxon>
        <taxon>Embryophyta</taxon>
        <taxon>Tracheophyta</taxon>
        <taxon>Spermatophyta</taxon>
        <taxon>Magnoliopsida</taxon>
        <taxon>eudicotyledons</taxon>
        <taxon>Gunneridae</taxon>
        <taxon>Pentapetalae</taxon>
        <taxon>rosids</taxon>
        <taxon>fabids</taxon>
        <taxon>Malpighiales</taxon>
        <taxon>Linaceae</taxon>
        <taxon>Linum</taxon>
    </lineage>
</organism>
<keyword evidence="3 19" id="KW-0808">Transferase</keyword>
<dbReference type="SMART" id="SM00064">
    <property type="entry name" value="FYVE"/>
    <property type="match status" value="1"/>
</dbReference>
<dbReference type="CDD" id="cd17300">
    <property type="entry name" value="PIPKc_PIKfyve"/>
    <property type="match status" value="1"/>
</dbReference>
<dbReference type="CDD" id="cd03334">
    <property type="entry name" value="Fab1_TCP"/>
    <property type="match status" value="1"/>
</dbReference>
<comment type="function">
    <text evidence="14">The PI(3,5)P2 regulatory complex regulates both the synthesis and turnover of phosphatidylinositol 3,5-bisphosphate (PtdIns(3,5)P2). Catalyzes the phosphorylation of phosphatidylinositol 3-phosphate on the fifth hydroxyl of the myo-inositol ring, to form phosphatidylinositol 3,5-bisphosphate. Plays an important role in maintenance of endomembrane homeostasis including endocytosis, vacuole formation, and vacuolar acidification processes. Required for development of viable pollen. Might mediate recycling of auxin transporters.</text>
</comment>
<dbReference type="InterPro" id="IPR000306">
    <property type="entry name" value="Znf_FYVE"/>
</dbReference>
<feature type="compositionally biased region" description="Basic and acidic residues" evidence="20">
    <location>
        <begin position="732"/>
        <end position="742"/>
    </location>
</feature>
<dbReference type="PROSITE" id="PS51455">
    <property type="entry name" value="PIPK"/>
    <property type="match status" value="1"/>
</dbReference>
<keyword evidence="11" id="KW-0175">Coiled coil</keyword>
<dbReference type="GO" id="GO:0010256">
    <property type="term" value="P:endomembrane system organization"/>
    <property type="evidence" value="ECO:0007669"/>
    <property type="project" value="UniProtKB-ARBA"/>
</dbReference>
<evidence type="ECO:0000256" key="7">
    <source>
        <dbReference type="ARBA" id="ARBA00022771"/>
    </source>
</evidence>
<dbReference type="Pfam" id="PF01504">
    <property type="entry name" value="PIP5K"/>
    <property type="match status" value="1"/>
</dbReference>
<keyword evidence="6" id="KW-0967">Endosome</keyword>
<keyword evidence="8 19" id="KW-0418">Kinase</keyword>
<evidence type="ECO:0000256" key="15">
    <source>
        <dbReference type="ARBA" id="ARBA00077223"/>
    </source>
</evidence>
<evidence type="ECO:0000256" key="20">
    <source>
        <dbReference type="SAM" id="MobiDB-lite"/>
    </source>
</evidence>
<dbReference type="EC" id="2.7.1.150" evidence="2"/>
<feature type="compositionally biased region" description="Basic and acidic residues" evidence="20">
    <location>
        <begin position="1110"/>
        <end position="1128"/>
    </location>
</feature>
<dbReference type="GO" id="GO:0007033">
    <property type="term" value="P:vacuole organization"/>
    <property type="evidence" value="ECO:0007669"/>
    <property type="project" value="UniProtKB-ARBA"/>
</dbReference>
<dbReference type="Gene3D" id="3.50.7.10">
    <property type="entry name" value="GroEL"/>
    <property type="match status" value="1"/>
</dbReference>